<dbReference type="Proteomes" id="UP001182303">
    <property type="component" value="Unassembled WGS sequence"/>
</dbReference>
<gene>
    <name evidence="1" type="ORF">P9J83_17645</name>
</gene>
<name>A0AAE4FPS0_CLOSG</name>
<reference evidence="1" key="1">
    <citation type="submission" date="2023-04" db="EMBL/GenBank/DDBJ databases">
        <title>Assessment of the microbiological origin of a defect in Grana Padano cheese.</title>
        <authorList>
            <person name="Zago M."/>
            <person name="Rossetti L."/>
            <person name="Bonvini B."/>
            <person name="Carminati D."/>
            <person name="Giraffa G."/>
        </authorList>
    </citation>
    <scope>NUCLEOTIDE SEQUENCE</scope>
    <source>
        <strain evidence="1">4990</strain>
    </source>
</reference>
<evidence type="ECO:0000313" key="1">
    <source>
        <dbReference type="EMBL" id="MDS1005292.1"/>
    </source>
</evidence>
<feature type="non-terminal residue" evidence="1">
    <location>
        <position position="266"/>
    </location>
</feature>
<proteinExistence type="predicted"/>
<sequence>MEKSFVFNSINGDRRYKAEDFASYFASFIGDGIFPNPSTGLQVIDNNDMSVAVQAGKGWIKGYFYQNTDDFILKVDVADSLLNRIDRVVLRLDYNKRAVNLFIKKGTFASSPVAPLLQRDADIYELGLADIYVRAGVISIIQSNITDLRLNKELCGIVHGTIDQVDTTTIFNQYLEWYKNITGKTEQELQNIKENLETDFNVWFADVKNILSGDVAGNLLNLINTKVSNEELNKFKEDTASQLADITKDSYPIVEATGTNAYVGSS</sequence>
<organism evidence="1 2">
    <name type="scientific">Clostridium sporogenes</name>
    <dbReference type="NCBI Taxonomy" id="1509"/>
    <lineage>
        <taxon>Bacteria</taxon>
        <taxon>Bacillati</taxon>
        <taxon>Bacillota</taxon>
        <taxon>Clostridia</taxon>
        <taxon>Eubacteriales</taxon>
        <taxon>Clostridiaceae</taxon>
        <taxon>Clostridium</taxon>
    </lineage>
</organism>
<comment type="caution">
    <text evidence="1">The sequence shown here is derived from an EMBL/GenBank/DDBJ whole genome shotgun (WGS) entry which is preliminary data.</text>
</comment>
<evidence type="ECO:0000313" key="2">
    <source>
        <dbReference type="Proteomes" id="UP001182303"/>
    </source>
</evidence>
<dbReference type="EMBL" id="JARUIS010000042">
    <property type="protein sequence ID" value="MDS1005292.1"/>
    <property type="molecule type" value="Genomic_DNA"/>
</dbReference>
<dbReference type="AlphaFoldDB" id="A0AAE4FPS0"/>
<accession>A0AAE4FPS0</accession>
<protein>
    <submittedName>
        <fullName evidence="1">Uncharacterized protein</fullName>
    </submittedName>
</protein>